<reference evidence="2" key="1">
    <citation type="journal article" date="2022" name="Nat. Commun.">
        <title>Chromosome evolution and the genetic basis of agronomically important traits in greater yam.</title>
        <authorList>
            <person name="Bredeson J.V."/>
            <person name="Lyons J.B."/>
            <person name="Oniyinde I.O."/>
            <person name="Okereke N.R."/>
            <person name="Kolade O."/>
            <person name="Nnabue I."/>
            <person name="Nwadili C.O."/>
            <person name="Hribova E."/>
            <person name="Parker M."/>
            <person name="Nwogha J."/>
            <person name="Shu S."/>
            <person name="Carlson J."/>
            <person name="Kariba R."/>
            <person name="Muthemba S."/>
            <person name="Knop K."/>
            <person name="Barton G.J."/>
            <person name="Sherwood A.V."/>
            <person name="Lopez-Montes A."/>
            <person name="Asiedu R."/>
            <person name="Jamnadass R."/>
            <person name="Muchugi A."/>
            <person name="Goodstein D."/>
            <person name="Egesi C.N."/>
            <person name="Featherston J."/>
            <person name="Asfaw A."/>
            <person name="Simpson G.G."/>
            <person name="Dolezel J."/>
            <person name="Hendre P.S."/>
            <person name="Van Deynze A."/>
            <person name="Kumar P.L."/>
            <person name="Obidiegwu J.E."/>
            <person name="Bhattacharjee R."/>
            <person name="Rokhsar D.S."/>
        </authorList>
    </citation>
    <scope>NUCLEOTIDE SEQUENCE [LARGE SCALE GENOMIC DNA]</scope>
    <source>
        <strain evidence="2">cv. TDa95/00328</strain>
    </source>
</reference>
<dbReference type="EMBL" id="CM037027">
    <property type="protein sequence ID" value="KAH7657740.1"/>
    <property type="molecule type" value="Genomic_DNA"/>
</dbReference>
<evidence type="ECO:0000313" key="1">
    <source>
        <dbReference type="EMBL" id="KAH7657740.1"/>
    </source>
</evidence>
<organism evidence="1 2">
    <name type="scientific">Dioscorea alata</name>
    <name type="common">Purple yam</name>
    <dbReference type="NCBI Taxonomy" id="55571"/>
    <lineage>
        <taxon>Eukaryota</taxon>
        <taxon>Viridiplantae</taxon>
        <taxon>Streptophyta</taxon>
        <taxon>Embryophyta</taxon>
        <taxon>Tracheophyta</taxon>
        <taxon>Spermatophyta</taxon>
        <taxon>Magnoliopsida</taxon>
        <taxon>Liliopsida</taxon>
        <taxon>Dioscoreales</taxon>
        <taxon>Dioscoreaceae</taxon>
        <taxon>Dioscorea</taxon>
    </lineage>
</organism>
<gene>
    <name evidence="1" type="ORF">IHE45_17G041300</name>
</gene>
<comment type="caution">
    <text evidence="1">The sequence shown here is derived from an EMBL/GenBank/DDBJ whole genome shotgun (WGS) entry which is preliminary data.</text>
</comment>
<accession>A0ACB7UBP0</accession>
<keyword evidence="1" id="KW-0808">Transferase</keyword>
<name>A0ACB7UBP0_DIOAL</name>
<proteinExistence type="predicted"/>
<protein>
    <submittedName>
        <fullName evidence="1">S-receptor-like serine/threonine-protein kinase protein</fullName>
        <ecNumber evidence="1">2.7.11.1</ecNumber>
    </submittedName>
</protein>
<dbReference type="Proteomes" id="UP000827976">
    <property type="component" value="Chromosome 17"/>
</dbReference>
<sequence length="848" mass="95446">MASILHLLLIISLPLLVQSDEWEPFPNFPSTAKLPSHWTNTKPSSSKELISVQDGSLVRPILVANQPFKFSRNGLGLTFSFGFICSGSCDSFVLAIAIMVKTIDQSTPLQVVWSANKDKPVKEKATLELKKDGNFVLTDNNGTIVWSTITTGKPVSGINLTDYGSLVLFDSGNNIIWNSFDFPVDTLLPGQRLVAGQRLVSRASTYNWTHSGSQFILLSPSGFSAFIESDGKPQVYYRKGGYTIYSKQEEAYLQFMNGNVSLVLSSKNQPMPPVPPTLSPQFLRLDPDGHLRLYQLEGFMKWKVVADLLDDQLDYCDYPLACGYYGVCSNKQCSCPQGRGNQTLNYFSAVNYDDPVQGCTSVTPLDCQKSQKHHLLYLENIYYFHHDITSQSKVSVEACKAQCLKQCGCKAVGFLPEFNSSGGQCTLISQLFSMKRARQSEYSYNSSVFLKVQVPEQLNATRVQAGMKHRHFIIMGCIAGSMITVFLALICIRILYLRSKSVSKRMNISNGDISAENYFNLNHASELPMRFCFEDLRNATSNFSKELGRGGSGSVFEGILSNGSKVAVKRMERISQGKKQFLAEIETIRGIHHINLVRLIGYCVEKSYYFLVYEFMSNGSLDKWIFNKDNNHKLDWGIRHRIIINVAKGLSYLHEDCCKRILHLDIKPQNILLDENFNAKIADFGLSKLVERDQSKVMTTMRGTLGYLAPEWLNSVITEKVDVYSFGILVLEIICGRKNFDFCQPIEDIYLLKLVKEKAHDDRLHEIVAKDDGNMELHMEEAVKMIRVATWCLQSDHNLRPAMSKIVKVLEDAIDINTTINYEILIPSTTSVMDKLSHPFFNSALLGI</sequence>
<evidence type="ECO:0000313" key="2">
    <source>
        <dbReference type="Proteomes" id="UP000827976"/>
    </source>
</evidence>
<dbReference type="EC" id="2.7.11.1" evidence="1"/>
<keyword evidence="2" id="KW-1185">Reference proteome</keyword>